<organism evidence="1 2">
    <name type="scientific">Planomonospora alba</name>
    <dbReference type="NCBI Taxonomy" id="161354"/>
    <lineage>
        <taxon>Bacteria</taxon>
        <taxon>Bacillati</taxon>
        <taxon>Actinomycetota</taxon>
        <taxon>Actinomycetes</taxon>
        <taxon>Streptosporangiales</taxon>
        <taxon>Streptosporangiaceae</taxon>
        <taxon>Planomonospora</taxon>
    </lineage>
</organism>
<dbReference type="EMBL" id="BAAAUT010000028">
    <property type="protein sequence ID" value="GAA3142061.1"/>
    <property type="molecule type" value="Genomic_DNA"/>
</dbReference>
<proteinExistence type="predicted"/>
<comment type="caution">
    <text evidence="1">The sequence shown here is derived from an EMBL/GenBank/DDBJ whole genome shotgun (WGS) entry which is preliminary data.</text>
</comment>
<evidence type="ECO:0000313" key="2">
    <source>
        <dbReference type="Proteomes" id="UP001500320"/>
    </source>
</evidence>
<sequence>MAIPEVIPIGYESDHHSDTISHWDGGQFLAVTEVFEGDRHAELHPEGIGFYEPWDGSYDT</sequence>
<name>A0ABP6NAQ9_9ACTN</name>
<dbReference type="RefSeq" id="WP_344860946.1">
    <property type="nucleotide sequence ID" value="NZ_BAAAUT010000028.1"/>
</dbReference>
<keyword evidence="2" id="KW-1185">Reference proteome</keyword>
<evidence type="ECO:0000313" key="1">
    <source>
        <dbReference type="EMBL" id="GAA3142061.1"/>
    </source>
</evidence>
<dbReference type="Proteomes" id="UP001500320">
    <property type="component" value="Unassembled WGS sequence"/>
</dbReference>
<gene>
    <name evidence="1" type="ORF">GCM10010466_36270</name>
</gene>
<reference evidence="2" key="1">
    <citation type="journal article" date="2019" name="Int. J. Syst. Evol. Microbiol.">
        <title>The Global Catalogue of Microorganisms (GCM) 10K type strain sequencing project: providing services to taxonomists for standard genome sequencing and annotation.</title>
        <authorList>
            <consortium name="The Broad Institute Genomics Platform"/>
            <consortium name="The Broad Institute Genome Sequencing Center for Infectious Disease"/>
            <person name="Wu L."/>
            <person name="Ma J."/>
        </authorList>
    </citation>
    <scope>NUCLEOTIDE SEQUENCE [LARGE SCALE GENOMIC DNA]</scope>
    <source>
        <strain evidence="2">JCM 9373</strain>
    </source>
</reference>
<protein>
    <submittedName>
        <fullName evidence="1">Uncharacterized protein</fullName>
    </submittedName>
</protein>
<accession>A0ABP6NAQ9</accession>